<dbReference type="AlphaFoldDB" id="A0A8H4VXY5"/>
<dbReference type="InterPro" id="IPR039261">
    <property type="entry name" value="FNR_nucleotide-bd"/>
</dbReference>
<keyword evidence="3" id="KW-0472">Membrane</keyword>
<evidence type="ECO:0000313" key="4">
    <source>
        <dbReference type="EMBL" id="KAF4626651.1"/>
    </source>
</evidence>
<comment type="caution">
    <text evidence="4">The sequence shown here is derived from an EMBL/GenBank/DDBJ whole genome shotgun (WGS) entry which is preliminary data.</text>
</comment>
<protein>
    <recommendedName>
        <fullName evidence="6">Ferric reductase</fullName>
    </recommendedName>
</protein>
<keyword evidence="5" id="KW-1185">Reference proteome</keyword>
<proteinExistence type="predicted"/>
<dbReference type="CDD" id="cd06186">
    <property type="entry name" value="NOX_Duox_like_FAD_NADP"/>
    <property type="match status" value="1"/>
</dbReference>
<dbReference type="GO" id="GO:0006879">
    <property type="term" value="P:intracellular iron ion homeostasis"/>
    <property type="evidence" value="ECO:0007669"/>
    <property type="project" value="TreeGrafter"/>
</dbReference>
<keyword evidence="1" id="KW-0813">Transport</keyword>
<evidence type="ECO:0000313" key="5">
    <source>
        <dbReference type="Proteomes" id="UP000566819"/>
    </source>
</evidence>
<evidence type="ECO:0000256" key="2">
    <source>
        <dbReference type="SAM" id="MobiDB-lite"/>
    </source>
</evidence>
<feature type="region of interest" description="Disordered" evidence="2">
    <location>
        <begin position="137"/>
        <end position="183"/>
    </location>
</feature>
<accession>A0A8H4VXY5</accession>
<evidence type="ECO:0000256" key="3">
    <source>
        <dbReference type="SAM" id="Phobius"/>
    </source>
</evidence>
<dbReference type="Proteomes" id="UP000566819">
    <property type="component" value="Unassembled WGS sequence"/>
</dbReference>
<dbReference type="SUPFAM" id="SSF52343">
    <property type="entry name" value="Ferredoxin reductase-like, C-terminal NADP-linked domain"/>
    <property type="match status" value="1"/>
</dbReference>
<evidence type="ECO:0008006" key="6">
    <source>
        <dbReference type="Google" id="ProtNLM"/>
    </source>
</evidence>
<dbReference type="GO" id="GO:0015677">
    <property type="term" value="P:copper ion import"/>
    <property type="evidence" value="ECO:0007669"/>
    <property type="project" value="TreeGrafter"/>
</dbReference>
<keyword evidence="3" id="KW-1133">Transmembrane helix</keyword>
<dbReference type="InterPro" id="IPR051410">
    <property type="entry name" value="Ferric/Cupric_Reductase"/>
</dbReference>
<dbReference type="OrthoDB" id="167398at2759"/>
<sequence>MAILLPTSILPLRQKLYEFFLVWHVALSVLVVAGCYLHIYNRFENQWGYELWIIITVVVWAFDRIVRFLRIARNGWCTAHITVVDEDYVRVDIKGVATGPGHAYLYFPLLTWRLWENHPFSVASTLLPAIEDEAGQTKTDNLDMESDGARVSENDSPKGSDVKEIGVPPLSQEGNSSKASRHVQGPPRLGLTFFIRTQAGLTSQLPLHTTLPVLVESMYGKHEGLDGYASLVCIAGGVGVTAVLPYLQVHPGAKKLFWGVRNEGIVKAMKISLQGIDKEVFVGTKMVLRDVLEGALFKAGPDGVAVVVSGPTAMADEVRVLVSEIGKRGGRNNIKLVEESFAW</sequence>
<reference evidence="4 5" key="1">
    <citation type="submission" date="2020-03" db="EMBL/GenBank/DDBJ databases">
        <title>Draft Genome Sequence of Cudoniella acicularis.</title>
        <authorList>
            <person name="Buettner E."/>
            <person name="Kellner H."/>
        </authorList>
    </citation>
    <scope>NUCLEOTIDE SEQUENCE [LARGE SCALE GENOMIC DNA]</scope>
    <source>
        <strain evidence="4 5">DSM 108380</strain>
    </source>
</reference>
<dbReference type="PANTHER" id="PTHR32361:SF9">
    <property type="entry name" value="FERRIC REDUCTASE TRANSMEMBRANE COMPONENT 3-RELATED"/>
    <property type="match status" value="1"/>
</dbReference>
<dbReference type="PANTHER" id="PTHR32361">
    <property type="entry name" value="FERRIC/CUPRIC REDUCTASE TRANSMEMBRANE COMPONENT"/>
    <property type="match status" value="1"/>
</dbReference>
<feature type="transmembrane region" description="Helical" evidence="3">
    <location>
        <begin position="46"/>
        <end position="66"/>
    </location>
</feature>
<feature type="transmembrane region" description="Helical" evidence="3">
    <location>
        <begin position="20"/>
        <end position="40"/>
    </location>
</feature>
<name>A0A8H4VXY5_9HELO</name>
<dbReference type="GO" id="GO:0000293">
    <property type="term" value="F:ferric-chelate reductase activity"/>
    <property type="evidence" value="ECO:0007669"/>
    <property type="project" value="TreeGrafter"/>
</dbReference>
<organism evidence="4 5">
    <name type="scientific">Cudoniella acicularis</name>
    <dbReference type="NCBI Taxonomy" id="354080"/>
    <lineage>
        <taxon>Eukaryota</taxon>
        <taxon>Fungi</taxon>
        <taxon>Dikarya</taxon>
        <taxon>Ascomycota</taxon>
        <taxon>Pezizomycotina</taxon>
        <taxon>Leotiomycetes</taxon>
        <taxon>Helotiales</taxon>
        <taxon>Tricladiaceae</taxon>
        <taxon>Cudoniella</taxon>
    </lineage>
</organism>
<dbReference type="GO" id="GO:0006826">
    <property type="term" value="P:iron ion transport"/>
    <property type="evidence" value="ECO:0007669"/>
    <property type="project" value="TreeGrafter"/>
</dbReference>
<dbReference type="GO" id="GO:0005886">
    <property type="term" value="C:plasma membrane"/>
    <property type="evidence" value="ECO:0007669"/>
    <property type="project" value="TreeGrafter"/>
</dbReference>
<keyword evidence="3" id="KW-0812">Transmembrane</keyword>
<dbReference type="EMBL" id="JAAMPI010001112">
    <property type="protein sequence ID" value="KAF4626651.1"/>
    <property type="molecule type" value="Genomic_DNA"/>
</dbReference>
<evidence type="ECO:0000256" key="1">
    <source>
        <dbReference type="ARBA" id="ARBA00022448"/>
    </source>
</evidence>
<gene>
    <name evidence="4" type="ORF">G7Y89_g11504</name>
</gene>
<feature type="compositionally biased region" description="Basic and acidic residues" evidence="2">
    <location>
        <begin position="147"/>
        <end position="164"/>
    </location>
</feature>